<keyword evidence="2" id="KW-1003">Cell membrane</keyword>
<gene>
    <name evidence="7" type="ORF">SAMN04487991_2690</name>
</gene>
<keyword evidence="8" id="KW-1185">Reference proteome</keyword>
<sequence>MSLSSATSDLPARRKLRLDPRSAALIEASVIPLAALLASALIFSLFLTLLGKDPIRFFALVWTGGVASSFSFQNTLQRAAPLILTGLAFAVPARIGMTLLGAEGALVLGGLASALVAIPMVLAGWPVWLGLPIMALAAMAVGGVWMGIAGWLRHYRGVNETISSLLLTYIAVAIMNFLVEGVFRDPGSTNKASTMPLGPDWRIGDMPGTSVHWGLAAGVIIAVLLWVLMERTTFGFAARIAGGNLRAAQAQGLAVGKLAVASCAIAGACAGLAGFFEVTAVHGQANASLAAQYGFTGILVAFLARQNPLAVVPVALLFGALGASGGLIQRRMDMPDATMLVLQGIIFVTLLVSETLYGRLPFLSTEQAGDRT</sequence>
<feature type="transmembrane region" description="Helical" evidence="6">
    <location>
        <begin position="104"/>
        <end position="125"/>
    </location>
</feature>
<dbReference type="STRING" id="588602.SAMN04487991_2690"/>
<evidence type="ECO:0000256" key="3">
    <source>
        <dbReference type="ARBA" id="ARBA00022692"/>
    </source>
</evidence>
<accession>A0A1I3TEB6</accession>
<protein>
    <submittedName>
        <fullName evidence="7">Nucleoside ABC transporter membrane protein</fullName>
    </submittedName>
</protein>
<dbReference type="InterPro" id="IPR001851">
    <property type="entry name" value="ABC_transp_permease"/>
</dbReference>
<dbReference type="GO" id="GO:0005886">
    <property type="term" value="C:plasma membrane"/>
    <property type="evidence" value="ECO:0007669"/>
    <property type="project" value="UniProtKB-SubCell"/>
</dbReference>
<dbReference type="PANTHER" id="PTHR47089">
    <property type="entry name" value="ABC TRANSPORTER, PERMEASE PROTEIN"/>
    <property type="match status" value="1"/>
</dbReference>
<feature type="transmembrane region" description="Helical" evidence="6">
    <location>
        <begin position="30"/>
        <end position="50"/>
    </location>
</feature>
<evidence type="ECO:0000256" key="1">
    <source>
        <dbReference type="ARBA" id="ARBA00004651"/>
    </source>
</evidence>
<feature type="transmembrane region" description="Helical" evidence="6">
    <location>
        <begin position="57"/>
        <end position="73"/>
    </location>
</feature>
<evidence type="ECO:0000256" key="2">
    <source>
        <dbReference type="ARBA" id="ARBA00022475"/>
    </source>
</evidence>
<feature type="transmembrane region" description="Helical" evidence="6">
    <location>
        <begin position="131"/>
        <end position="152"/>
    </location>
</feature>
<feature type="transmembrane region" description="Helical" evidence="6">
    <location>
        <begin position="340"/>
        <end position="357"/>
    </location>
</feature>
<dbReference type="RefSeq" id="WP_090061216.1">
    <property type="nucleotide sequence ID" value="NZ_FORH01000005.1"/>
</dbReference>
<evidence type="ECO:0000256" key="5">
    <source>
        <dbReference type="ARBA" id="ARBA00023136"/>
    </source>
</evidence>
<feature type="transmembrane region" description="Helical" evidence="6">
    <location>
        <begin position="211"/>
        <end position="229"/>
    </location>
</feature>
<dbReference type="EMBL" id="FORH01000005">
    <property type="protein sequence ID" value="SFJ69275.1"/>
    <property type="molecule type" value="Genomic_DNA"/>
</dbReference>
<keyword evidence="3 6" id="KW-0812">Transmembrane</keyword>
<evidence type="ECO:0000313" key="7">
    <source>
        <dbReference type="EMBL" id="SFJ69275.1"/>
    </source>
</evidence>
<dbReference type="OrthoDB" id="9809785at2"/>
<dbReference type="PANTHER" id="PTHR47089:SF1">
    <property type="entry name" value="GUANOSINE ABC TRANSPORTER PERMEASE PROTEIN NUPP"/>
    <property type="match status" value="1"/>
</dbReference>
<comment type="subcellular location">
    <subcellularLocation>
        <location evidence="1">Cell membrane</location>
        <topology evidence="1">Multi-pass membrane protein</topology>
    </subcellularLocation>
</comment>
<feature type="transmembrane region" description="Helical" evidence="6">
    <location>
        <begin position="164"/>
        <end position="183"/>
    </location>
</feature>
<dbReference type="AlphaFoldDB" id="A0A1I3TEB6"/>
<organism evidence="7 8">
    <name type="scientific">Celeribacter neptunius</name>
    <dbReference type="NCBI Taxonomy" id="588602"/>
    <lineage>
        <taxon>Bacteria</taxon>
        <taxon>Pseudomonadati</taxon>
        <taxon>Pseudomonadota</taxon>
        <taxon>Alphaproteobacteria</taxon>
        <taxon>Rhodobacterales</taxon>
        <taxon>Roseobacteraceae</taxon>
        <taxon>Celeribacter</taxon>
    </lineage>
</organism>
<dbReference type="Pfam" id="PF02653">
    <property type="entry name" value="BPD_transp_2"/>
    <property type="match status" value="1"/>
</dbReference>
<feature type="transmembrane region" description="Helical" evidence="6">
    <location>
        <begin position="309"/>
        <end position="328"/>
    </location>
</feature>
<keyword evidence="5 6" id="KW-0472">Membrane</keyword>
<reference evidence="8" key="1">
    <citation type="submission" date="2016-10" db="EMBL/GenBank/DDBJ databases">
        <authorList>
            <person name="Varghese N."/>
            <person name="Submissions S."/>
        </authorList>
    </citation>
    <scope>NUCLEOTIDE SEQUENCE [LARGE SCALE GENOMIC DNA]</scope>
    <source>
        <strain evidence="8">DSM 26471</strain>
    </source>
</reference>
<dbReference type="GO" id="GO:0022857">
    <property type="term" value="F:transmembrane transporter activity"/>
    <property type="evidence" value="ECO:0007669"/>
    <property type="project" value="InterPro"/>
</dbReference>
<evidence type="ECO:0000313" key="8">
    <source>
        <dbReference type="Proteomes" id="UP000199630"/>
    </source>
</evidence>
<evidence type="ECO:0000256" key="6">
    <source>
        <dbReference type="SAM" id="Phobius"/>
    </source>
</evidence>
<feature type="transmembrane region" description="Helical" evidence="6">
    <location>
        <begin position="79"/>
        <end position="97"/>
    </location>
</feature>
<dbReference type="CDD" id="cd06580">
    <property type="entry name" value="TM_PBP1_transp_TpRbsC_like"/>
    <property type="match status" value="1"/>
</dbReference>
<feature type="transmembrane region" description="Helical" evidence="6">
    <location>
        <begin position="250"/>
        <end position="273"/>
    </location>
</feature>
<dbReference type="Proteomes" id="UP000199630">
    <property type="component" value="Unassembled WGS sequence"/>
</dbReference>
<name>A0A1I3TEB6_9RHOB</name>
<evidence type="ECO:0000256" key="4">
    <source>
        <dbReference type="ARBA" id="ARBA00022989"/>
    </source>
</evidence>
<keyword evidence="4 6" id="KW-1133">Transmembrane helix</keyword>
<proteinExistence type="predicted"/>